<keyword evidence="3" id="KW-1185">Reference proteome</keyword>
<accession>A0A443LZP8</accession>
<evidence type="ECO:0000313" key="3">
    <source>
        <dbReference type="Proteomes" id="UP000288071"/>
    </source>
</evidence>
<organism evidence="2 3">
    <name type="scientific">Paenirhodobacter huangdaonensis</name>
    <dbReference type="NCBI Taxonomy" id="2501515"/>
    <lineage>
        <taxon>Bacteria</taxon>
        <taxon>Pseudomonadati</taxon>
        <taxon>Pseudomonadota</taxon>
        <taxon>Alphaproteobacteria</taxon>
        <taxon>Rhodobacterales</taxon>
        <taxon>Rhodobacter group</taxon>
        <taxon>Paenirhodobacter</taxon>
    </lineage>
</organism>
<feature type="transmembrane region" description="Helical" evidence="1">
    <location>
        <begin position="12"/>
        <end position="33"/>
    </location>
</feature>
<dbReference type="Proteomes" id="UP000288071">
    <property type="component" value="Unassembled WGS sequence"/>
</dbReference>
<comment type="caution">
    <text evidence="2">The sequence shown here is derived from an EMBL/GenBank/DDBJ whole genome shotgun (WGS) entry which is preliminary data.</text>
</comment>
<keyword evidence="1" id="KW-0472">Membrane</keyword>
<proteinExistence type="predicted"/>
<feature type="transmembrane region" description="Helical" evidence="1">
    <location>
        <begin position="39"/>
        <end position="59"/>
    </location>
</feature>
<reference evidence="2 3" key="1">
    <citation type="submission" date="2019-01" db="EMBL/GenBank/DDBJ databases">
        <title>Sinorhodobacter populi sp. nov. isolated from the symptomatic bark tissue of Populus euramericana canker.</title>
        <authorList>
            <person name="Xu G."/>
        </authorList>
    </citation>
    <scope>NUCLEOTIDE SEQUENCE [LARGE SCALE GENOMIC DNA]</scope>
    <source>
        <strain evidence="2 3">CGMCC 1.12963</strain>
    </source>
</reference>
<gene>
    <name evidence="2" type="ORF">EOW66_01355</name>
</gene>
<dbReference type="AlphaFoldDB" id="A0A443LZP8"/>
<dbReference type="RefSeq" id="WP_113900903.1">
    <property type="nucleotide sequence ID" value="NZ_JBHSOM010000007.1"/>
</dbReference>
<keyword evidence="1" id="KW-1133">Transmembrane helix</keyword>
<sequence length="60" mass="6042">MTTTHPETGTPGALGAYLIALLVVAGAAASVLVMGLGGLILWFVALTFLILAGMIIVSFP</sequence>
<evidence type="ECO:0000313" key="2">
    <source>
        <dbReference type="EMBL" id="RWR54740.1"/>
    </source>
</evidence>
<keyword evidence="1" id="KW-0812">Transmembrane</keyword>
<reference evidence="3" key="2">
    <citation type="submission" date="2019-01" db="EMBL/GenBank/DDBJ databases">
        <title>Sinorhodobacter populi sp. nov. isolated from the symptomatic bark tissue of Populus euramericana canker.</title>
        <authorList>
            <person name="Li Y."/>
        </authorList>
    </citation>
    <scope>NUCLEOTIDE SEQUENCE [LARGE SCALE GENOMIC DNA]</scope>
    <source>
        <strain evidence="3">CGMCC 1.12963</strain>
    </source>
</reference>
<dbReference type="EMBL" id="SAVA01000001">
    <property type="protein sequence ID" value="RWR54740.1"/>
    <property type="molecule type" value="Genomic_DNA"/>
</dbReference>
<name>A0A443LZP8_9RHOB</name>
<evidence type="ECO:0000256" key="1">
    <source>
        <dbReference type="SAM" id="Phobius"/>
    </source>
</evidence>
<protein>
    <submittedName>
        <fullName evidence="2">Uncharacterized protein</fullName>
    </submittedName>
</protein>